<keyword evidence="3" id="KW-0808">Transferase</keyword>
<dbReference type="SMART" id="SM00220">
    <property type="entry name" value="S_TKc"/>
    <property type="match status" value="1"/>
</dbReference>
<dbReference type="PANTHER" id="PTHR47989">
    <property type="entry name" value="OS01G0750732 PROTEIN"/>
    <property type="match status" value="1"/>
</dbReference>
<dbReference type="CDD" id="cd14066">
    <property type="entry name" value="STKc_IRAK"/>
    <property type="match status" value="1"/>
</dbReference>
<evidence type="ECO:0000256" key="4">
    <source>
        <dbReference type="ARBA" id="ARBA00022692"/>
    </source>
</evidence>
<dbReference type="FunFam" id="2.60.120.430:FF:000012">
    <property type="entry name" value="Putative receptor-like protein kinase"/>
    <property type="match status" value="1"/>
</dbReference>
<dbReference type="AlphaFoldDB" id="A0A5J9W0U5"/>
<evidence type="ECO:0000256" key="7">
    <source>
        <dbReference type="ARBA" id="ARBA00022777"/>
    </source>
</evidence>
<evidence type="ECO:0000256" key="2">
    <source>
        <dbReference type="ARBA" id="ARBA00022527"/>
    </source>
</evidence>
<dbReference type="PROSITE" id="PS00107">
    <property type="entry name" value="PROTEIN_KINASE_ATP"/>
    <property type="match status" value="1"/>
</dbReference>
<dbReference type="Gramene" id="TVU41174">
    <property type="protein sequence ID" value="TVU41174"/>
    <property type="gene ID" value="EJB05_14673"/>
</dbReference>
<evidence type="ECO:0000256" key="13">
    <source>
        <dbReference type="SAM" id="MobiDB-lite"/>
    </source>
</evidence>
<feature type="domain" description="Protein kinase" evidence="16">
    <location>
        <begin position="519"/>
        <end position="793"/>
    </location>
</feature>
<dbReference type="GO" id="GO:0005524">
    <property type="term" value="F:ATP binding"/>
    <property type="evidence" value="ECO:0007669"/>
    <property type="project" value="UniProtKB-UniRule"/>
</dbReference>
<keyword evidence="6 12" id="KW-0547">Nucleotide-binding</keyword>
<dbReference type="Gene3D" id="1.10.510.10">
    <property type="entry name" value="Transferase(Phosphotransferase) domain 1"/>
    <property type="match status" value="1"/>
</dbReference>
<dbReference type="FunFam" id="1.10.510.10:FF:000058">
    <property type="entry name" value="Receptor-like protein kinase FERONIA"/>
    <property type="match status" value="1"/>
</dbReference>
<feature type="compositionally biased region" description="Basic and acidic residues" evidence="13">
    <location>
        <begin position="932"/>
        <end position="941"/>
    </location>
</feature>
<keyword evidence="10 14" id="KW-0472">Membrane</keyword>
<evidence type="ECO:0000256" key="10">
    <source>
        <dbReference type="ARBA" id="ARBA00023136"/>
    </source>
</evidence>
<feature type="non-terminal residue" evidence="17">
    <location>
        <position position="1"/>
    </location>
</feature>
<evidence type="ECO:0000256" key="14">
    <source>
        <dbReference type="SAM" id="Phobius"/>
    </source>
</evidence>
<dbReference type="FunFam" id="3.30.200.20:FF:000039">
    <property type="entry name" value="receptor-like protein kinase FERONIA"/>
    <property type="match status" value="1"/>
</dbReference>
<comment type="caution">
    <text evidence="17">The sequence shown here is derived from an EMBL/GenBank/DDBJ whole genome shotgun (WGS) entry which is preliminary data.</text>
</comment>
<evidence type="ECO:0000256" key="6">
    <source>
        <dbReference type="ARBA" id="ARBA00022741"/>
    </source>
</evidence>
<dbReference type="Gene3D" id="2.60.120.430">
    <property type="entry name" value="Galactose-binding lectin"/>
    <property type="match status" value="2"/>
</dbReference>
<gene>
    <name evidence="17" type="ORF">EJB05_14673</name>
</gene>
<reference evidence="17 18" key="1">
    <citation type="journal article" date="2019" name="Sci. Rep.">
        <title>A high-quality genome of Eragrostis curvula grass provides insights into Poaceae evolution and supports new strategies to enhance forage quality.</title>
        <authorList>
            <person name="Carballo J."/>
            <person name="Santos B.A.C.M."/>
            <person name="Zappacosta D."/>
            <person name="Garbus I."/>
            <person name="Selva J.P."/>
            <person name="Gallo C.A."/>
            <person name="Diaz A."/>
            <person name="Albertini E."/>
            <person name="Caccamo M."/>
            <person name="Echenique V."/>
        </authorList>
    </citation>
    <scope>NUCLEOTIDE SEQUENCE [LARGE SCALE GENOMIC DNA]</scope>
    <source>
        <strain evidence="18">cv. Victoria</strain>
        <tissue evidence="17">Leaf</tissue>
    </source>
</reference>
<dbReference type="InterPro" id="IPR011009">
    <property type="entry name" value="Kinase-like_dom_sf"/>
</dbReference>
<keyword evidence="4 14" id="KW-0812">Transmembrane</keyword>
<name>A0A5J9W0U5_9POAL</name>
<dbReference type="PANTHER" id="PTHR47989:SF62">
    <property type="entry name" value="OS05G0423500 PROTEIN"/>
    <property type="match status" value="1"/>
</dbReference>
<evidence type="ECO:0000256" key="12">
    <source>
        <dbReference type="PROSITE-ProRule" id="PRU10141"/>
    </source>
</evidence>
<evidence type="ECO:0000259" key="16">
    <source>
        <dbReference type="PROSITE" id="PS50011"/>
    </source>
</evidence>
<dbReference type="PROSITE" id="PS00108">
    <property type="entry name" value="PROTEIN_KINASE_ST"/>
    <property type="match status" value="1"/>
</dbReference>
<feature type="transmembrane region" description="Helical" evidence="14">
    <location>
        <begin position="428"/>
        <end position="451"/>
    </location>
</feature>
<dbReference type="OrthoDB" id="738486at2759"/>
<keyword evidence="2" id="KW-0723">Serine/threonine-protein kinase</keyword>
<evidence type="ECO:0000256" key="1">
    <source>
        <dbReference type="ARBA" id="ARBA00004167"/>
    </source>
</evidence>
<keyword evidence="5 15" id="KW-0732">Signal</keyword>
<sequence length="979" mass="107797">MKSSAHSLLTVVAFLLLVNVQAQSKPLLINCGSGSITDAGGRRWVGDSHPDGSANFTLTLPGAIAPAPEADGEEAAYGDLYRTARVFNASSSYKFSVAAGSYFLRLHFSQLFSSLSAKESVFDVTANGLKLLTKFNVPGEIELRNSKINSTSDVIVKEYLLNVTSGKLEVEFAPDAGSFAFINAMEVVPVPGNSIFDSVNKVGGVGVKGPFSLGDSGVETMYRVCVGGGKIERKEDPRLWRKWDSDEHYIFSLNAAHTVMNSSNISYVKSDDSTSAPLRLYETARVTTETFVVDKKFNVSWSFNVDPGFEYLVRLHFCELEYEKAEQRKFKIYINGKTAAENYDVLARAGGKNKAFHEDFLDADSSQADTLWVQLGSESSSTGTAAGDALLNGMEIFKVSRNGVLGHPTMKIGGISGGTAKPKRSPKWVLIGAAAGLVLFVSIAGAIYICFYMRRKKNASAEETKDNPPGFRPLAQHGATAMVKNSRSSPTLRAAGTFGSCRMGRQFSIAEIRAATMNFDESLVIGVGGFGKVYKGEMENGTLVAIKRGHAQSQQGAKEFETEIEMLSRLRHRHLVSLIGYCDEQNEMILVYEHMANGTLRSHLYGSELPALTWKQRLEICIGAARGLHYLHTGLDRGIIHRDVKTTNILLDNNFVAKMADFGISKDGPPLDHTHVSTAVKGSFGYLDPEYFRRQQLTQSSDVYSFGVVLFEVLCARPVINPTLPRDQINLAEWALKWKRQNLLETIIDPRLNGNYAPESIKQFSEIAEKCLADEGRSRPSMGEVLWHLESALQLHQGHLQSLCADDLSRPELELFVASTNIGCIEEVEESAHAEPQGSDGETVEVKIENLTIAQIQPLLIMETFICLSLNSDLGWSSRCIYTIRQVQSSSRPYMYQPKGCEVWIFFTFLAITLNDDGLADGWTPRSRGRSRNGDGHGFRPEEAMTEADAMNTPETHSFSLYSLPCMVCHVTSPYPDDM</sequence>
<proteinExistence type="predicted"/>
<dbReference type="PROSITE" id="PS50011">
    <property type="entry name" value="PROTEIN_KINASE_DOM"/>
    <property type="match status" value="1"/>
</dbReference>
<feature type="chain" id="PRO_5023904505" description="Protein kinase domain-containing protein" evidence="15">
    <location>
        <begin position="25"/>
        <end position="979"/>
    </location>
</feature>
<accession>A0A5J9W0U5</accession>
<dbReference type="InterPro" id="IPR008271">
    <property type="entry name" value="Ser/Thr_kinase_AS"/>
</dbReference>
<dbReference type="InterPro" id="IPR001245">
    <property type="entry name" value="Ser-Thr/Tyr_kinase_cat_dom"/>
</dbReference>
<dbReference type="Pfam" id="PF07714">
    <property type="entry name" value="PK_Tyr_Ser-Thr"/>
    <property type="match status" value="1"/>
</dbReference>
<dbReference type="EMBL" id="RWGY01000007">
    <property type="protein sequence ID" value="TVU41174.1"/>
    <property type="molecule type" value="Genomic_DNA"/>
</dbReference>
<keyword evidence="11" id="KW-0325">Glycoprotein</keyword>
<dbReference type="GO" id="GO:0016020">
    <property type="term" value="C:membrane"/>
    <property type="evidence" value="ECO:0007669"/>
    <property type="project" value="UniProtKB-SubCell"/>
</dbReference>
<evidence type="ECO:0000256" key="11">
    <source>
        <dbReference type="ARBA" id="ARBA00023180"/>
    </source>
</evidence>
<evidence type="ECO:0000256" key="15">
    <source>
        <dbReference type="SAM" id="SignalP"/>
    </source>
</evidence>
<dbReference type="GO" id="GO:0004674">
    <property type="term" value="F:protein serine/threonine kinase activity"/>
    <property type="evidence" value="ECO:0007669"/>
    <property type="project" value="UniProtKB-KW"/>
</dbReference>
<keyword evidence="18" id="KW-1185">Reference proteome</keyword>
<dbReference type="InterPro" id="IPR024788">
    <property type="entry name" value="Malectin-like_Carb-bd_dom"/>
</dbReference>
<dbReference type="Pfam" id="PF12819">
    <property type="entry name" value="Malectin_like"/>
    <property type="match status" value="1"/>
</dbReference>
<keyword evidence="9 14" id="KW-1133">Transmembrane helix</keyword>
<feature type="signal peptide" evidence="15">
    <location>
        <begin position="1"/>
        <end position="24"/>
    </location>
</feature>
<dbReference type="FunFam" id="2.60.120.430:FF:000001">
    <property type="entry name" value="Receptor-like protein kinase FERONIA"/>
    <property type="match status" value="1"/>
</dbReference>
<dbReference type="Gene3D" id="3.30.200.20">
    <property type="entry name" value="Phosphorylase Kinase, domain 1"/>
    <property type="match status" value="1"/>
</dbReference>
<organism evidence="17 18">
    <name type="scientific">Eragrostis curvula</name>
    <name type="common">weeping love grass</name>
    <dbReference type="NCBI Taxonomy" id="38414"/>
    <lineage>
        <taxon>Eukaryota</taxon>
        <taxon>Viridiplantae</taxon>
        <taxon>Streptophyta</taxon>
        <taxon>Embryophyta</taxon>
        <taxon>Tracheophyta</taxon>
        <taxon>Spermatophyta</taxon>
        <taxon>Magnoliopsida</taxon>
        <taxon>Liliopsida</taxon>
        <taxon>Poales</taxon>
        <taxon>Poaceae</taxon>
        <taxon>PACMAD clade</taxon>
        <taxon>Chloridoideae</taxon>
        <taxon>Eragrostideae</taxon>
        <taxon>Eragrostidinae</taxon>
        <taxon>Eragrostis</taxon>
    </lineage>
</organism>
<evidence type="ECO:0000256" key="5">
    <source>
        <dbReference type="ARBA" id="ARBA00022729"/>
    </source>
</evidence>
<keyword evidence="8 12" id="KW-0067">ATP-binding</keyword>
<protein>
    <recommendedName>
        <fullName evidence="16">Protein kinase domain-containing protein</fullName>
    </recommendedName>
</protein>
<dbReference type="SUPFAM" id="SSF56112">
    <property type="entry name" value="Protein kinase-like (PK-like)"/>
    <property type="match status" value="1"/>
</dbReference>
<evidence type="ECO:0000256" key="3">
    <source>
        <dbReference type="ARBA" id="ARBA00022679"/>
    </source>
</evidence>
<evidence type="ECO:0000256" key="8">
    <source>
        <dbReference type="ARBA" id="ARBA00022840"/>
    </source>
</evidence>
<evidence type="ECO:0000313" key="17">
    <source>
        <dbReference type="EMBL" id="TVU41174.1"/>
    </source>
</evidence>
<keyword evidence="7" id="KW-0418">Kinase</keyword>
<evidence type="ECO:0000313" key="18">
    <source>
        <dbReference type="Proteomes" id="UP000324897"/>
    </source>
</evidence>
<feature type="region of interest" description="Disordered" evidence="13">
    <location>
        <begin position="922"/>
        <end position="941"/>
    </location>
</feature>
<dbReference type="Proteomes" id="UP000324897">
    <property type="component" value="Chromosome 4"/>
</dbReference>
<comment type="subcellular location">
    <subcellularLocation>
        <location evidence="1">Membrane</location>
        <topology evidence="1">Single-pass membrane protein</topology>
    </subcellularLocation>
</comment>
<dbReference type="InterPro" id="IPR017441">
    <property type="entry name" value="Protein_kinase_ATP_BS"/>
</dbReference>
<evidence type="ECO:0000256" key="9">
    <source>
        <dbReference type="ARBA" id="ARBA00022989"/>
    </source>
</evidence>
<dbReference type="InterPro" id="IPR000719">
    <property type="entry name" value="Prot_kinase_dom"/>
</dbReference>
<feature type="binding site" evidence="12">
    <location>
        <position position="547"/>
    </location>
    <ligand>
        <name>ATP</name>
        <dbReference type="ChEBI" id="CHEBI:30616"/>
    </ligand>
</feature>